<reference evidence="2 3" key="1">
    <citation type="submission" date="2019-06" db="EMBL/GenBank/DDBJ databases">
        <title>New taxonomy in bacterial strain CC-CFT640, isolated from vineyard.</title>
        <authorList>
            <person name="Lin S.-Y."/>
            <person name="Tsai C.-F."/>
            <person name="Young C.-C."/>
        </authorList>
    </citation>
    <scope>NUCLEOTIDE SEQUENCE [LARGE SCALE GENOMIC DNA]</scope>
    <source>
        <strain evidence="2 3">CC-CFT640</strain>
    </source>
</reference>
<gene>
    <name evidence="2" type="ORF">FHP25_15100</name>
</gene>
<evidence type="ECO:0000259" key="1">
    <source>
        <dbReference type="Pfam" id="PF03171"/>
    </source>
</evidence>
<dbReference type="SUPFAM" id="SSF51197">
    <property type="entry name" value="Clavaminate synthase-like"/>
    <property type="match status" value="1"/>
</dbReference>
<accession>A0A5C8PME9</accession>
<protein>
    <submittedName>
        <fullName evidence="2">Isopenicillin N synthase family oxygenase</fullName>
    </submittedName>
</protein>
<keyword evidence="3" id="KW-1185">Reference proteome</keyword>
<comment type="caution">
    <text evidence="2">The sequence shown here is derived from an EMBL/GenBank/DDBJ whole genome shotgun (WGS) entry which is preliminary data.</text>
</comment>
<dbReference type="Gene3D" id="2.60.120.330">
    <property type="entry name" value="B-lactam Antibiotic, Isopenicillin N Synthase, Chain"/>
    <property type="match status" value="1"/>
</dbReference>
<dbReference type="AlphaFoldDB" id="A0A5C8PME9"/>
<sequence length="65" mass="6834">MQDHTGGLQVLSKAGQWIAAPPVKGSCIINIGNTLQFWTGGRLSPRPTIASPTVVACRASRSRSS</sequence>
<dbReference type="InterPro" id="IPR044861">
    <property type="entry name" value="IPNS-like_FE2OG_OXY"/>
</dbReference>
<dbReference type="EMBL" id="VDUZ01000015">
    <property type="protein sequence ID" value="TXL75201.1"/>
    <property type="molecule type" value="Genomic_DNA"/>
</dbReference>
<organism evidence="2 3">
    <name type="scientific">Vineibacter terrae</name>
    <dbReference type="NCBI Taxonomy" id="2586908"/>
    <lineage>
        <taxon>Bacteria</taxon>
        <taxon>Pseudomonadati</taxon>
        <taxon>Pseudomonadota</taxon>
        <taxon>Alphaproteobacteria</taxon>
        <taxon>Hyphomicrobiales</taxon>
        <taxon>Vineibacter</taxon>
    </lineage>
</organism>
<dbReference type="RefSeq" id="WP_147847772.1">
    <property type="nucleotide sequence ID" value="NZ_VDUZ01000015.1"/>
</dbReference>
<proteinExistence type="predicted"/>
<evidence type="ECO:0000313" key="3">
    <source>
        <dbReference type="Proteomes" id="UP000321638"/>
    </source>
</evidence>
<dbReference type="Pfam" id="PF03171">
    <property type="entry name" value="2OG-FeII_Oxy"/>
    <property type="match status" value="1"/>
</dbReference>
<dbReference type="Proteomes" id="UP000321638">
    <property type="component" value="Unassembled WGS sequence"/>
</dbReference>
<dbReference type="InterPro" id="IPR027443">
    <property type="entry name" value="IPNS-like_sf"/>
</dbReference>
<evidence type="ECO:0000313" key="2">
    <source>
        <dbReference type="EMBL" id="TXL75201.1"/>
    </source>
</evidence>
<name>A0A5C8PME9_9HYPH</name>
<feature type="domain" description="Isopenicillin N synthase-like Fe(2+) 2OG dioxygenase" evidence="1">
    <location>
        <begin position="1"/>
        <end position="43"/>
    </location>
</feature>
<dbReference type="OrthoDB" id="21825at2"/>